<dbReference type="AlphaFoldDB" id="A0A0F4G3X8"/>
<dbReference type="Proteomes" id="UP000033647">
    <property type="component" value="Unassembled WGS sequence"/>
</dbReference>
<protein>
    <submittedName>
        <fullName evidence="2">Uncharacterized protein</fullName>
    </submittedName>
</protein>
<feature type="region of interest" description="Disordered" evidence="1">
    <location>
        <begin position="1"/>
        <end position="52"/>
    </location>
</feature>
<proteinExistence type="predicted"/>
<feature type="non-terminal residue" evidence="2">
    <location>
        <position position="52"/>
    </location>
</feature>
<evidence type="ECO:0000256" key="1">
    <source>
        <dbReference type="SAM" id="MobiDB-lite"/>
    </source>
</evidence>
<sequence>MVKRRTTISPHLGADSSKRVSPHLGADSSKRVKRFSTRHSLPAALSRHNGEQ</sequence>
<keyword evidence="3" id="KW-1185">Reference proteome</keyword>
<evidence type="ECO:0000313" key="3">
    <source>
        <dbReference type="Proteomes" id="UP000033647"/>
    </source>
</evidence>
<organism evidence="2 3">
    <name type="scientific">Zymoseptoria brevis</name>
    <dbReference type="NCBI Taxonomy" id="1047168"/>
    <lineage>
        <taxon>Eukaryota</taxon>
        <taxon>Fungi</taxon>
        <taxon>Dikarya</taxon>
        <taxon>Ascomycota</taxon>
        <taxon>Pezizomycotina</taxon>
        <taxon>Dothideomycetes</taxon>
        <taxon>Dothideomycetidae</taxon>
        <taxon>Mycosphaerellales</taxon>
        <taxon>Mycosphaerellaceae</taxon>
        <taxon>Zymoseptoria</taxon>
    </lineage>
</organism>
<evidence type="ECO:0000313" key="2">
    <source>
        <dbReference type="EMBL" id="KJX92061.1"/>
    </source>
</evidence>
<accession>A0A0F4G3X8</accession>
<gene>
    <name evidence="2" type="ORF">TI39_contig5932g00001</name>
</gene>
<name>A0A0F4G3X8_9PEZI</name>
<dbReference type="EMBL" id="LAFY01005887">
    <property type="protein sequence ID" value="KJX92061.1"/>
    <property type="molecule type" value="Genomic_DNA"/>
</dbReference>
<comment type="caution">
    <text evidence="2">The sequence shown here is derived from an EMBL/GenBank/DDBJ whole genome shotgun (WGS) entry which is preliminary data.</text>
</comment>
<reference evidence="2 3" key="1">
    <citation type="submission" date="2015-03" db="EMBL/GenBank/DDBJ databases">
        <title>RNA-seq based gene annotation and comparative genomics of four Zymoseptoria species reveal species-specific pathogenicity related genes and transposable element activity.</title>
        <authorList>
            <person name="Grandaubert J."/>
            <person name="Bhattacharyya A."/>
            <person name="Stukenbrock E.H."/>
        </authorList>
    </citation>
    <scope>NUCLEOTIDE SEQUENCE [LARGE SCALE GENOMIC DNA]</scope>
    <source>
        <strain evidence="2 3">Zb18110</strain>
    </source>
</reference>